<dbReference type="KEGG" id="tet:TTHERM_00569530"/>
<gene>
    <name evidence="2" type="ORF">TTHERM_00569530</name>
</gene>
<dbReference type="AlphaFoldDB" id="Q24I23"/>
<protein>
    <submittedName>
        <fullName evidence="2">Uncharacterized protein</fullName>
    </submittedName>
</protein>
<sequence>MLRQTINIIEQQKAMRMMILPRLVVSNNNITQQKQKATNPLQNSQSQSAAAIPKFDWNPVKYNFNFELLQNEYANYCKQYNIVNKFDKQSKQESSKPVEAQADQLYLQTVVFNPTLSFSSFPTIAESEDIIFEMQNKRSKQAKKKRSKRKNGGHQSIRC</sequence>
<proteinExistence type="predicted"/>
<dbReference type="EMBL" id="GG662498">
    <property type="protein sequence ID" value="EAS07415.3"/>
    <property type="molecule type" value="Genomic_DNA"/>
</dbReference>
<feature type="region of interest" description="Disordered" evidence="1">
    <location>
        <begin position="136"/>
        <end position="159"/>
    </location>
</feature>
<evidence type="ECO:0000256" key="1">
    <source>
        <dbReference type="SAM" id="MobiDB-lite"/>
    </source>
</evidence>
<reference evidence="3" key="1">
    <citation type="journal article" date="2006" name="PLoS Biol.">
        <title>Macronuclear genome sequence of the ciliate Tetrahymena thermophila, a model eukaryote.</title>
        <authorList>
            <person name="Eisen J.A."/>
            <person name="Coyne R.S."/>
            <person name="Wu M."/>
            <person name="Wu D."/>
            <person name="Thiagarajan M."/>
            <person name="Wortman J.R."/>
            <person name="Badger J.H."/>
            <person name="Ren Q."/>
            <person name="Amedeo P."/>
            <person name="Jones K.M."/>
            <person name="Tallon L.J."/>
            <person name="Delcher A.L."/>
            <person name="Salzberg S.L."/>
            <person name="Silva J.C."/>
            <person name="Haas B.J."/>
            <person name="Majoros W.H."/>
            <person name="Farzad M."/>
            <person name="Carlton J.M."/>
            <person name="Smith R.K. Jr."/>
            <person name="Garg J."/>
            <person name="Pearlman R.E."/>
            <person name="Karrer K.M."/>
            <person name="Sun L."/>
            <person name="Manning G."/>
            <person name="Elde N.C."/>
            <person name="Turkewitz A.P."/>
            <person name="Asai D.J."/>
            <person name="Wilkes D.E."/>
            <person name="Wang Y."/>
            <person name="Cai H."/>
            <person name="Collins K."/>
            <person name="Stewart B.A."/>
            <person name="Lee S.R."/>
            <person name="Wilamowska K."/>
            <person name="Weinberg Z."/>
            <person name="Ruzzo W.L."/>
            <person name="Wloga D."/>
            <person name="Gaertig J."/>
            <person name="Frankel J."/>
            <person name="Tsao C.-C."/>
            <person name="Gorovsky M.A."/>
            <person name="Keeling P.J."/>
            <person name="Waller R.F."/>
            <person name="Patron N.J."/>
            <person name="Cherry J.M."/>
            <person name="Stover N.A."/>
            <person name="Krieger C.J."/>
            <person name="del Toro C."/>
            <person name="Ryder H.F."/>
            <person name="Williamson S.C."/>
            <person name="Barbeau R.A."/>
            <person name="Hamilton E.P."/>
            <person name="Orias E."/>
        </authorList>
    </citation>
    <scope>NUCLEOTIDE SEQUENCE [LARGE SCALE GENOMIC DNA]</scope>
    <source>
        <strain evidence="3">SB210</strain>
    </source>
</reference>
<evidence type="ECO:0000313" key="2">
    <source>
        <dbReference type="EMBL" id="EAS07415.3"/>
    </source>
</evidence>
<feature type="compositionally biased region" description="Basic residues" evidence="1">
    <location>
        <begin position="137"/>
        <end position="152"/>
    </location>
</feature>
<dbReference type="GeneID" id="7823925"/>
<dbReference type="HOGENOM" id="CLU_1664249_0_0_1"/>
<evidence type="ECO:0000313" key="3">
    <source>
        <dbReference type="Proteomes" id="UP000009168"/>
    </source>
</evidence>
<accession>Q24I23</accession>
<keyword evidence="3" id="KW-1185">Reference proteome</keyword>
<dbReference type="Proteomes" id="UP000009168">
    <property type="component" value="Unassembled WGS sequence"/>
</dbReference>
<name>Q24I23_TETTS</name>
<dbReference type="InParanoid" id="Q24I23"/>
<organism evidence="2 3">
    <name type="scientific">Tetrahymena thermophila (strain SB210)</name>
    <dbReference type="NCBI Taxonomy" id="312017"/>
    <lineage>
        <taxon>Eukaryota</taxon>
        <taxon>Sar</taxon>
        <taxon>Alveolata</taxon>
        <taxon>Ciliophora</taxon>
        <taxon>Intramacronucleata</taxon>
        <taxon>Oligohymenophorea</taxon>
        <taxon>Hymenostomatida</taxon>
        <taxon>Tetrahymenina</taxon>
        <taxon>Tetrahymenidae</taxon>
        <taxon>Tetrahymena</taxon>
    </lineage>
</organism>
<dbReference type="RefSeq" id="XP_001027657.3">
    <property type="nucleotide sequence ID" value="XM_001027657.4"/>
</dbReference>